<sequence>MPNGVTAQVSCVWGYRKQYESERENIPLLIGLIKLSKRLN</sequence>
<protein>
    <submittedName>
        <fullName evidence="1">Hypoticical protein</fullName>
    </submittedName>
</protein>
<gene>
    <name evidence="1" type="ordered locus">W5S_0917</name>
</gene>
<reference evidence="1 2" key="1">
    <citation type="journal article" date="2012" name="J. Bacteriol.">
        <title>Genome sequence of Pectobacterium sp. strain SCC3193.</title>
        <authorList>
            <person name="Koskinen J.P."/>
            <person name="Laine P."/>
            <person name="Niemi O."/>
            <person name="Nykyri J."/>
            <person name="Harjunpaa H."/>
            <person name="Auvinen P."/>
            <person name="Paulin L."/>
            <person name="Pirhonen M."/>
            <person name="Palva T."/>
            <person name="Holm L."/>
        </authorList>
    </citation>
    <scope>NUCLEOTIDE SEQUENCE [LARGE SCALE GENOMIC DNA]</scope>
    <source>
        <strain evidence="1 2">SCC3193</strain>
    </source>
</reference>
<proteinExistence type="predicted"/>
<dbReference type="KEGG" id="pec:W5S_0917"/>
<evidence type="ECO:0000313" key="2">
    <source>
        <dbReference type="Proteomes" id="UP000008044"/>
    </source>
</evidence>
<dbReference type="HOGENOM" id="CLU_3293844_0_0_6"/>
<evidence type="ECO:0000313" key="1">
    <source>
        <dbReference type="EMBL" id="AFI89035.1"/>
    </source>
</evidence>
<dbReference type="EMBL" id="CP003415">
    <property type="protein sequence ID" value="AFI89035.1"/>
    <property type="molecule type" value="Genomic_DNA"/>
</dbReference>
<dbReference type="Proteomes" id="UP000008044">
    <property type="component" value="Chromosome"/>
</dbReference>
<name>A0A0H3I557_PECPM</name>
<organism evidence="1 2">
    <name type="scientific">Pectobacterium parmentieri</name>
    <dbReference type="NCBI Taxonomy" id="1905730"/>
    <lineage>
        <taxon>Bacteria</taxon>
        <taxon>Pseudomonadati</taxon>
        <taxon>Pseudomonadota</taxon>
        <taxon>Gammaproteobacteria</taxon>
        <taxon>Enterobacterales</taxon>
        <taxon>Pectobacteriaceae</taxon>
        <taxon>Pectobacterium</taxon>
    </lineage>
</organism>
<accession>A0A0H3I557</accession>
<dbReference type="AlphaFoldDB" id="A0A0H3I557"/>